<reference evidence="4 5" key="1">
    <citation type="journal article" date="2021" name="Sci. Rep.">
        <title>The distribution of antibiotic resistance genes in chicken gut microbiota commensals.</title>
        <authorList>
            <person name="Juricova H."/>
            <person name="Matiasovicova J."/>
            <person name="Kubasova T."/>
            <person name="Cejkova D."/>
            <person name="Rychlik I."/>
        </authorList>
    </citation>
    <scope>NUCLEOTIDE SEQUENCE [LARGE SCALE GENOMIC DNA]</scope>
    <source>
        <strain evidence="4 5">An435</strain>
    </source>
</reference>
<dbReference type="Proteomes" id="UP000767334">
    <property type="component" value="Unassembled WGS sequence"/>
</dbReference>
<proteinExistence type="predicted"/>
<accession>A0ABS2FKF9</accession>
<dbReference type="Pfam" id="PF25796">
    <property type="entry name" value="BREX_BrxC_4th"/>
    <property type="match status" value="1"/>
</dbReference>
<feature type="non-terminal residue" evidence="4">
    <location>
        <position position="1136"/>
    </location>
</feature>
<keyword evidence="5" id="KW-1185">Reference proteome</keyword>
<feature type="domain" description="Probable ATP-binding protein BrxC winged helix-turn-helix" evidence="1">
    <location>
        <begin position="737"/>
        <end position="861"/>
    </location>
</feature>
<protein>
    <submittedName>
        <fullName evidence="4">BREX system P-loop protein BrxC</fullName>
    </submittedName>
</protein>
<organism evidence="4 5">
    <name type="scientific">Clostridium saudiense</name>
    <dbReference type="NCBI Taxonomy" id="1414720"/>
    <lineage>
        <taxon>Bacteria</taxon>
        <taxon>Bacillati</taxon>
        <taxon>Bacillota</taxon>
        <taxon>Clostridia</taxon>
        <taxon>Eubacteriales</taxon>
        <taxon>Clostridiaceae</taxon>
        <taxon>Clostridium</taxon>
    </lineage>
</organism>
<gene>
    <name evidence="4" type="primary">brxC</name>
    <name evidence="4" type="ORF">H6A19_16125</name>
</gene>
<dbReference type="InterPro" id="IPR047679">
    <property type="entry name" value="BREX_BrxC"/>
</dbReference>
<feature type="domain" description="Probable ATP-binding protein BrxC alpha-helical" evidence="2">
    <location>
        <begin position="868"/>
        <end position="992"/>
    </location>
</feature>
<dbReference type="Pfam" id="PF25791">
    <property type="entry name" value="WHD_BREX_BrxC"/>
    <property type="match status" value="1"/>
</dbReference>
<evidence type="ECO:0000259" key="2">
    <source>
        <dbReference type="Pfam" id="PF25792"/>
    </source>
</evidence>
<evidence type="ECO:0000313" key="5">
    <source>
        <dbReference type="Proteomes" id="UP000767334"/>
    </source>
</evidence>
<dbReference type="NCBIfam" id="NF033441">
    <property type="entry name" value="BREX_BrxC"/>
    <property type="match status" value="1"/>
</dbReference>
<evidence type="ECO:0000313" key="4">
    <source>
        <dbReference type="EMBL" id="MBM6820844.1"/>
    </source>
</evidence>
<dbReference type="RefSeq" id="WP_204572735.1">
    <property type="nucleotide sequence ID" value="NZ_JACJLL010000180.1"/>
</dbReference>
<dbReference type="InterPro" id="IPR058038">
    <property type="entry name" value="BREX_BrxC_wHTH"/>
</dbReference>
<name>A0ABS2FKF9_9CLOT</name>
<sequence>MKYEIKDMFYKRIERDIKGVIKVGQSDEENVKQELEEYVVTEQLREHIDVFFESYKKGITSHTDKMGVWISGFFGSGKSHLLKILSYLLDNKEIEGKKAINYFDDKKLDSFTLANMKKAGDITSDVILFNIDSKSEDDSKASKEAIVNVFNKVFNEMQGFSPSMPWLAELERTLSKNGQYDAFKAAFEEAAGRTWEDGREDFYYEEDAIIEALASSSKMSEEAARNWYNKAEENYTISIESFAKKVEEYIESKGKNHHVVFLVDEIGQYIGDNTKLMLNLQTVVEDLGTYCGGKCWVIVTSQEGLDEFTKVKGNDFSKIQGRFNTRLSLSSANVDEVIKERILRKKPEAEEHLKILYNQKESIIKNLLTFTDTAEMKLYSDEKDFVDVYPFVPYQFNLLQKTFNGIREHGASGKHLSKGERSLLGAFQEVGKEYMNKESGVLVPFSAFYNTIKTFLDSSISSVIIQASKNNNLNEFDVEVLKLLFLIKYVKEIKGNLENLTTLLVSNIDEEKLELKKNIQKSLDKLIKETLVQKNGDEYIFLTNDEQDVNKEIKNIHIDSASVVQKIGEVIFEDIYKDKKFKYSREYNFPFNQVIDDTPRGSKINDIGIRIITPYYDLVSGSSENELKMLSSREYRDVIINISNDSRYIEELEYVLQIDSYLRLKGGTKATQSIEDIKAKKSRERQERLDRATRLICDAISEADIYINGTIADIKAKECEGRINAALKSLVDIRYNKLSYITNFLSNPKDLYDIFNQNAMQMTLVDKADNNKYALDEIDNHITNNTARNLQITMKSILQKFSQAPFGWKELDIQGLVLRLFKSQEIRVIQGGESILPEDKGVIDLITKREYLERVTLKKRERVKDKYVKVLKDLSTDIFDFSAMPKDEDSMMKIFKGYCSTEITKIDGMLSHYGTISKYPGKDVLVEGKEVFEEILNENDTIAFFELVSKREDDLLDYDDNVQDIKGFFDPKGSQKKHFDDAWDKIRNFEENDIFITEEETVKIIDDIKSIVKSKEPYKKIQNLPVLISKYNDKIVELLEKKAEPVKNQIETAKIQVLDELNKYSFASEYNNEIIQSFDQIYNRVESVNSFAQLAAITSSIDPLRVKLITKILNRQKEEEAKKEIANKPNNEVEYV</sequence>
<evidence type="ECO:0000259" key="3">
    <source>
        <dbReference type="Pfam" id="PF25796"/>
    </source>
</evidence>
<evidence type="ECO:0000259" key="1">
    <source>
        <dbReference type="Pfam" id="PF25791"/>
    </source>
</evidence>
<dbReference type="InterPro" id="IPR027417">
    <property type="entry name" value="P-loop_NTPase"/>
</dbReference>
<dbReference type="Pfam" id="PF25792">
    <property type="entry name" value="BREX_BrxC_helical"/>
    <property type="match status" value="1"/>
</dbReference>
<feature type="domain" description="Probable ATP-binding protein BrxC 4th six-stranded beta-sheet" evidence="3">
    <location>
        <begin position="557"/>
        <end position="730"/>
    </location>
</feature>
<dbReference type="SUPFAM" id="SSF52540">
    <property type="entry name" value="P-loop containing nucleoside triphosphate hydrolases"/>
    <property type="match status" value="1"/>
</dbReference>
<comment type="caution">
    <text evidence="4">The sequence shown here is derived from an EMBL/GenBank/DDBJ whole genome shotgun (WGS) entry which is preliminary data.</text>
</comment>
<dbReference type="InterPro" id="IPR058036">
    <property type="entry name" value="BREX_BrxC_4th"/>
</dbReference>
<dbReference type="EMBL" id="JACJLL010000180">
    <property type="protein sequence ID" value="MBM6820844.1"/>
    <property type="molecule type" value="Genomic_DNA"/>
</dbReference>
<dbReference type="InterPro" id="IPR058037">
    <property type="entry name" value="BREX_BrxC_helical"/>
</dbReference>